<organism evidence="4 5">
    <name type="scientific">Kibdelosporangium aridum</name>
    <dbReference type="NCBI Taxonomy" id="2030"/>
    <lineage>
        <taxon>Bacteria</taxon>
        <taxon>Bacillati</taxon>
        <taxon>Actinomycetota</taxon>
        <taxon>Actinomycetes</taxon>
        <taxon>Pseudonocardiales</taxon>
        <taxon>Pseudonocardiaceae</taxon>
        <taxon>Kibdelosporangium</taxon>
    </lineage>
</organism>
<dbReference type="RefSeq" id="WP_084433408.1">
    <property type="nucleotide sequence ID" value="NZ_FWXV01000011.1"/>
</dbReference>
<dbReference type="Proteomes" id="UP000192674">
    <property type="component" value="Unassembled WGS sequence"/>
</dbReference>
<dbReference type="SUPFAM" id="SSF53756">
    <property type="entry name" value="UDP-Glycosyltransferase/glycogen phosphorylase"/>
    <property type="match status" value="1"/>
</dbReference>
<dbReference type="EMBL" id="FWXV01000011">
    <property type="protein sequence ID" value="SMD25423.1"/>
    <property type="molecule type" value="Genomic_DNA"/>
</dbReference>
<dbReference type="Pfam" id="PF13439">
    <property type="entry name" value="Glyco_transf_4"/>
    <property type="match status" value="1"/>
</dbReference>
<dbReference type="GO" id="GO:0016757">
    <property type="term" value="F:glycosyltransferase activity"/>
    <property type="evidence" value="ECO:0007669"/>
    <property type="project" value="UniProtKB-KW"/>
</dbReference>
<dbReference type="Gene3D" id="3.40.50.2000">
    <property type="entry name" value="Glycogen Phosphorylase B"/>
    <property type="match status" value="2"/>
</dbReference>
<sequence length="375" mass="39857">MAGNYGFLTTYPPTPCGVATFGAALRRHLIALEPDSCADVVRVVDQAGSPAPAEVVHDLVKGSPRSLVIAAELLNGFDVAIVQHDYDIYGGRDGEELLDLLDLLDVPVIVVLHTVLAQPSRHQRMVLTRVVERADAVVAMSDAAAQRLLDGYTMDPDKLLVIPHGAPADGLATAALARSRPTILTWGLLGPGKGIESAIAALPALRDLEPRYVVAGQTHPKVLARSGSSYYDSLRAHASALGVADLVDFIPSYLDPHSLGQLIRQARVVLLPYDSTEQVASGVLVEAIAARRPVVATRFPHAVEMLAGGCGLLIPHQDPAATSVALRRVLTEPGLAVAMTGRASALAPELRWPAVAERYRWLADSLLIAATRVPR</sequence>
<name>A0A1W2FU64_KIBAR</name>
<accession>A0A1W2FU64</accession>
<keyword evidence="5" id="KW-1185">Reference proteome</keyword>
<dbReference type="PANTHER" id="PTHR12526">
    <property type="entry name" value="GLYCOSYLTRANSFERASE"/>
    <property type="match status" value="1"/>
</dbReference>
<protein>
    <submittedName>
        <fullName evidence="4">Glycosyltransferase involved in cell wall bisynthesis</fullName>
    </submittedName>
</protein>
<evidence type="ECO:0000313" key="5">
    <source>
        <dbReference type="Proteomes" id="UP000192674"/>
    </source>
</evidence>
<dbReference type="PANTHER" id="PTHR12526:SF572">
    <property type="entry name" value="BLL5144 PROTEIN"/>
    <property type="match status" value="1"/>
</dbReference>
<feature type="domain" description="Glycosyltransferase subfamily 4-like N-terminal" evidence="3">
    <location>
        <begin position="62"/>
        <end position="166"/>
    </location>
</feature>
<dbReference type="AlphaFoldDB" id="A0A1W2FU64"/>
<evidence type="ECO:0000256" key="2">
    <source>
        <dbReference type="ARBA" id="ARBA00022679"/>
    </source>
</evidence>
<dbReference type="InterPro" id="IPR028098">
    <property type="entry name" value="Glyco_trans_4-like_N"/>
</dbReference>
<gene>
    <name evidence="4" type="ORF">SAMN05661093_09109</name>
</gene>
<evidence type="ECO:0000256" key="1">
    <source>
        <dbReference type="ARBA" id="ARBA00022676"/>
    </source>
</evidence>
<proteinExistence type="predicted"/>
<dbReference type="Pfam" id="PF13692">
    <property type="entry name" value="Glyco_trans_1_4"/>
    <property type="match status" value="1"/>
</dbReference>
<evidence type="ECO:0000313" key="4">
    <source>
        <dbReference type="EMBL" id="SMD25423.1"/>
    </source>
</evidence>
<keyword evidence="1" id="KW-0328">Glycosyltransferase</keyword>
<evidence type="ECO:0000259" key="3">
    <source>
        <dbReference type="Pfam" id="PF13439"/>
    </source>
</evidence>
<keyword evidence="2 4" id="KW-0808">Transferase</keyword>
<reference evidence="4 5" key="1">
    <citation type="submission" date="2017-04" db="EMBL/GenBank/DDBJ databases">
        <authorList>
            <person name="Afonso C.L."/>
            <person name="Miller P.J."/>
            <person name="Scott M.A."/>
            <person name="Spackman E."/>
            <person name="Goraichik I."/>
            <person name="Dimitrov K.M."/>
            <person name="Suarez D.L."/>
            <person name="Swayne D.E."/>
        </authorList>
    </citation>
    <scope>NUCLEOTIDE SEQUENCE [LARGE SCALE GENOMIC DNA]</scope>
    <source>
        <strain evidence="4 5">DSM 43828</strain>
    </source>
</reference>
<dbReference type="OrthoDB" id="9765330at2"/>